<dbReference type="RefSeq" id="WP_181355178.1">
    <property type="nucleotide sequence ID" value="NZ_JABJWZ010000261.1"/>
</dbReference>
<evidence type="ECO:0000313" key="2">
    <source>
        <dbReference type="EMBL" id="MBB1255887.1"/>
    </source>
</evidence>
<organism evidence="2 3">
    <name type="scientific">Streptomyces alkaliterrae</name>
    <dbReference type="NCBI Taxonomy" id="2213162"/>
    <lineage>
        <taxon>Bacteria</taxon>
        <taxon>Bacillati</taxon>
        <taxon>Actinomycetota</taxon>
        <taxon>Actinomycetes</taxon>
        <taxon>Kitasatosporales</taxon>
        <taxon>Streptomycetaceae</taxon>
        <taxon>Streptomyces</taxon>
    </lineage>
</organism>
<dbReference type="InterPro" id="IPR046701">
    <property type="entry name" value="DUF6571"/>
</dbReference>
<sequence length="721" mass="78402">MVQYADIKHIDCKKLTVAAESWTAAAKRYSALQRTYETSVQTPLKRSGWKGQPASSAAISMAATNRDLSAAESEARAVGKILEEGSRKLSALLKALEGKESAIRKDGLHVAADGTVWGTLATDKDGDTRVAKSGDREQQIASLNARVRKWQREINDIVLRVANVDASLKAALDKATGVTDKEGNPRFNGNASSDLERAKIKRGEELITKLNSGESLTSGERDELRAITNDAARDRGLSKRFMTAIGPNSFLRLSGWLQYMKATEKGNIRADYSDIAKNMAGVLASATKDEKDAKEWAAKFKEVGTRAYSWNENGRAASPSLANGDGYRYSLKGYQALMTIMKEGRGYSKEFLHAITDGIREVEEKERTAWKTHLGTYPRGSIVDPLDAALGIMAKQPEAATGYLTPGLLKHMDGREWKVLEGSGVMGGPYEKELSDTRDGFGKFLEAAATGRPPGVDPPDGRPDHSAGERKAVGVIMDHFKNPGKAGIHPELRQPISRILADYSENVYETVGKWKLTLKENDVLGVNVNDLNSIIYAVSEDPNAHRVLFNSQAAEIARQLDENLDRRHFAPTGTFDSRAADYAKEAGTVLGVIDKARAEAIGAEFEKALSSKDQKKLTAYHTVGAAITIIPGIGDAMQRALDSALYGYTEGLKEEERLASNEKLRTLHTHGLKVVQELIEAKANEYKGIPEETGSELQRSLSSGRDGYAIGGKIAGMTSQG</sequence>
<protein>
    <recommendedName>
        <fullName evidence="1">DUF6571 domain-containing protein</fullName>
    </recommendedName>
</protein>
<evidence type="ECO:0000313" key="3">
    <source>
        <dbReference type="Proteomes" id="UP000525686"/>
    </source>
</evidence>
<dbReference type="EMBL" id="JABJWZ010000261">
    <property type="protein sequence ID" value="MBB1255887.1"/>
    <property type="molecule type" value="Genomic_DNA"/>
</dbReference>
<proteinExistence type="predicted"/>
<comment type="caution">
    <text evidence="2">The sequence shown here is derived from an EMBL/GenBank/DDBJ whole genome shotgun (WGS) entry which is preliminary data.</text>
</comment>
<dbReference type="Pfam" id="PF20211">
    <property type="entry name" value="DUF6571"/>
    <property type="match status" value="1"/>
</dbReference>
<dbReference type="Proteomes" id="UP000525686">
    <property type="component" value="Unassembled WGS sequence"/>
</dbReference>
<gene>
    <name evidence="2" type="ORF">H3146_21360</name>
</gene>
<name>A0A7W3WP03_9ACTN</name>
<feature type="domain" description="DUF6571" evidence="1">
    <location>
        <begin position="364"/>
        <end position="644"/>
    </location>
</feature>
<accession>A0A7W3WP03</accession>
<reference evidence="3" key="1">
    <citation type="submission" date="2020-05" db="EMBL/GenBank/DDBJ databases">
        <title>Classification of alakaliphilic streptomycetes isolated from an alkaline soil next to Lonar Crater, India and a proposal for the recognition of Streptomyces alkaliterrae sp. nov.</title>
        <authorList>
            <person name="Golinska P."/>
        </authorList>
    </citation>
    <scope>NUCLEOTIDE SEQUENCE [LARGE SCALE GENOMIC DNA]</scope>
    <source>
        <strain evidence="3">OF3</strain>
    </source>
</reference>
<dbReference type="AlphaFoldDB" id="A0A7W3WP03"/>
<evidence type="ECO:0000259" key="1">
    <source>
        <dbReference type="Pfam" id="PF20211"/>
    </source>
</evidence>